<dbReference type="FunFam" id="1.25.10.10:FF:000695">
    <property type="entry name" value="Condensin complex subunit 1"/>
    <property type="match status" value="1"/>
</dbReference>
<keyword evidence="10" id="KW-0498">Mitosis</keyword>
<evidence type="ECO:0000256" key="6">
    <source>
        <dbReference type="ARBA" id="ARBA00022454"/>
    </source>
</evidence>
<dbReference type="InterPro" id="IPR026971">
    <property type="entry name" value="CND1/NCAPD3"/>
</dbReference>
<sequence>MGLIGATAEDVEGDMIKRVCEVDVGSTGLLSRFEPLIVSVVANPSQYRCPVLQTSAVLALSKYMMISHQLCEKYLQLLFTVLEKSADMAVRANTIVAAGDLAFRYPNLTEPWTPHLYARLQDPAPLVRKNTIIVLTHLILNDMIKVKGQISEMALVLEDKDESIAANARFFFSQLAKKGNDIYNVLPNIISHLSDPQRLVPREKFRNITRFLFSFVQKDKHCESLVEKICHRFRATGSEQQWRDLAHCLTQINFNDRCVRKLQDNFTCYQDKLVDRDVYTSFTSVTNKAKKFAKPETKALITELEEMMKTAQQKGLEELEDEREGEGDGEESEKKREKEENGRNASLSPPPIPLSRKKAKTTSKKASKQLRLQTPAKGRTEKVKSKVRVGTTRRLKALPVALESDEEKENSEWNEDDDFRTDVLTSARRAVANSGSITRRRPVRRVRGQKIRQLVFSSDEDEQSER</sequence>
<dbReference type="GO" id="GO:0000796">
    <property type="term" value="C:condensin complex"/>
    <property type="evidence" value="ECO:0007669"/>
    <property type="project" value="TreeGrafter"/>
</dbReference>
<protein>
    <recommendedName>
        <fullName evidence="5">Condensin complex subunit 1</fullName>
    </recommendedName>
    <alternativeName>
        <fullName evidence="16">Chromosome condensation-related SMC-associated protein 1</fullName>
    </alternativeName>
    <alternativeName>
        <fullName evidence="15">Chromosome-associated protein D2</fullName>
    </alternativeName>
    <alternativeName>
        <fullName evidence="14">Non-SMC condensin I complex subunit D2</fullName>
    </alternativeName>
</protein>
<evidence type="ECO:0000256" key="17">
    <source>
        <dbReference type="SAM" id="MobiDB-lite"/>
    </source>
</evidence>
<evidence type="ECO:0000256" key="1">
    <source>
        <dbReference type="ARBA" id="ARBA00004123"/>
    </source>
</evidence>
<keyword evidence="12" id="KW-0539">Nucleus</keyword>
<reference evidence="19" key="1">
    <citation type="submission" date="2023-03" db="EMBL/GenBank/DDBJ databases">
        <authorList>
            <person name="Steffen K."/>
            <person name="Cardenas P."/>
        </authorList>
    </citation>
    <scope>NUCLEOTIDE SEQUENCE</scope>
</reference>
<dbReference type="GO" id="GO:0005634">
    <property type="term" value="C:nucleus"/>
    <property type="evidence" value="ECO:0007669"/>
    <property type="project" value="UniProtKB-SubCell"/>
</dbReference>
<keyword evidence="20" id="KW-1185">Reference proteome</keyword>
<evidence type="ECO:0000256" key="8">
    <source>
        <dbReference type="ARBA" id="ARBA00022553"/>
    </source>
</evidence>
<evidence type="ECO:0000313" key="20">
    <source>
        <dbReference type="Proteomes" id="UP001174909"/>
    </source>
</evidence>
<evidence type="ECO:0000256" key="14">
    <source>
        <dbReference type="ARBA" id="ARBA00075131"/>
    </source>
</evidence>
<dbReference type="Proteomes" id="UP001174909">
    <property type="component" value="Unassembled WGS sequence"/>
</dbReference>
<evidence type="ECO:0000256" key="5">
    <source>
        <dbReference type="ARBA" id="ARBA00016064"/>
    </source>
</evidence>
<evidence type="ECO:0000256" key="4">
    <source>
        <dbReference type="ARBA" id="ARBA00009606"/>
    </source>
</evidence>
<dbReference type="EMBL" id="CASHTH010002529">
    <property type="protein sequence ID" value="CAI8031320.1"/>
    <property type="molecule type" value="Genomic_DNA"/>
</dbReference>
<dbReference type="GO" id="GO:0005737">
    <property type="term" value="C:cytoplasm"/>
    <property type="evidence" value="ECO:0007669"/>
    <property type="project" value="UniProtKB-SubCell"/>
</dbReference>
<comment type="caution">
    <text evidence="19">The sequence shown here is derived from an EMBL/GenBank/DDBJ whole genome shotgun (WGS) entry which is preliminary data.</text>
</comment>
<feature type="non-terminal residue" evidence="19">
    <location>
        <position position="466"/>
    </location>
</feature>
<dbReference type="GO" id="GO:0051301">
    <property type="term" value="P:cell division"/>
    <property type="evidence" value="ECO:0007669"/>
    <property type="project" value="UniProtKB-KW"/>
</dbReference>
<comment type="subcellular location">
    <subcellularLocation>
        <location evidence="2">Chromosome</location>
    </subcellularLocation>
    <subcellularLocation>
        <location evidence="3">Cytoplasm</location>
    </subcellularLocation>
    <subcellularLocation>
        <location evidence="1">Nucleus</location>
    </subcellularLocation>
</comment>
<feature type="domain" description="Condensin complex subunit 1 C-terminal" evidence="18">
    <location>
        <begin position="90"/>
        <end position="249"/>
    </location>
</feature>
<evidence type="ECO:0000256" key="13">
    <source>
        <dbReference type="ARBA" id="ARBA00023306"/>
    </source>
</evidence>
<evidence type="ECO:0000256" key="12">
    <source>
        <dbReference type="ARBA" id="ARBA00023242"/>
    </source>
</evidence>
<evidence type="ECO:0000256" key="7">
    <source>
        <dbReference type="ARBA" id="ARBA00022490"/>
    </source>
</evidence>
<feature type="compositionally biased region" description="Basic residues" evidence="17">
    <location>
        <begin position="355"/>
        <end position="368"/>
    </location>
</feature>
<name>A0AA35SJM6_GEOBA</name>
<dbReference type="GO" id="GO:0010032">
    <property type="term" value="P:meiotic chromosome condensation"/>
    <property type="evidence" value="ECO:0007669"/>
    <property type="project" value="TreeGrafter"/>
</dbReference>
<organism evidence="19 20">
    <name type="scientific">Geodia barretti</name>
    <name type="common">Barrett's horny sponge</name>
    <dbReference type="NCBI Taxonomy" id="519541"/>
    <lineage>
        <taxon>Eukaryota</taxon>
        <taxon>Metazoa</taxon>
        <taxon>Porifera</taxon>
        <taxon>Demospongiae</taxon>
        <taxon>Heteroscleromorpha</taxon>
        <taxon>Tetractinellida</taxon>
        <taxon>Astrophorina</taxon>
        <taxon>Geodiidae</taxon>
        <taxon>Geodia</taxon>
    </lineage>
</organism>
<dbReference type="GO" id="GO:0000779">
    <property type="term" value="C:condensed chromosome, centromeric region"/>
    <property type="evidence" value="ECO:0007669"/>
    <property type="project" value="TreeGrafter"/>
</dbReference>
<dbReference type="Pfam" id="PF12717">
    <property type="entry name" value="Cnd1"/>
    <property type="match status" value="1"/>
</dbReference>
<feature type="region of interest" description="Disordered" evidence="17">
    <location>
        <begin position="431"/>
        <end position="466"/>
    </location>
</feature>
<feature type="compositionally biased region" description="Basic residues" evidence="17">
    <location>
        <begin position="438"/>
        <end position="450"/>
    </location>
</feature>
<dbReference type="InterPro" id="IPR016024">
    <property type="entry name" value="ARM-type_fold"/>
</dbReference>
<dbReference type="Gene3D" id="1.25.10.10">
    <property type="entry name" value="Leucine-rich Repeat Variant"/>
    <property type="match status" value="1"/>
</dbReference>
<feature type="compositionally biased region" description="Basic and acidic residues" evidence="17">
    <location>
        <begin position="332"/>
        <end position="342"/>
    </location>
</feature>
<dbReference type="SUPFAM" id="SSF48371">
    <property type="entry name" value="ARM repeat"/>
    <property type="match status" value="1"/>
</dbReference>
<keyword evidence="9" id="KW-0132">Cell division</keyword>
<feature type="region of interest" description="Disordered" evidence="17">
    <location>
        <begin position="310"/>
        <end position="388"/>
    </location>
</feature>
<feature type="compositionally biased region" description="Acidic residues" evidence="17">
    <location>
        <begin position="318"/>
        <end position="331"/>
    </location>
</feature>
<evidence type="ECO:0000259" key="18">
    <source>
        <dbReference type="Pfam" id="PF12717"/>
    </source>
</evidence>
<keyword evidence="13" id="KW-0131">Cell cycle</keyword>
<keyword evidence="11" id="KW-0226">DNA condensation</keyword>
<evidence type="ECO:0000256" key="9">
    <source>
        <dbReference type="ARBA" id="ARBA00022618"/>
    </source>
</evidence>
<evidence type="ECO:0000256" key="10">
    <source>
        <dbReference type="ARBA" id="ARBA00022776"/>
    </source>
</evidence>
<dbReference type="InterPro" id="IPR032682">
    <property type="entry name" value="Cnd1_C"/>
</dbReference>
<evidence type="ECO:0000313" key="19">
    <source>
        <dbReference type="EMBL" id="CAI8031320.1"/>
    </source>
</evidence>
<proteinExistence type="inferred from homology"/>
<evidence type="ECO:0000256" key="16">
    <source>
        <dbReference type="ARBA" id="ARBA00081485"/>
    </source>
</evidence>
<dbReference type="PANTHER" id="PTHR14222">
    <property type="entry name" value="CONDENSIN"/>
    <property type="match status" value="1"/>
</dbReference>
<keyword evidence="7" id="KW-0963">Cytoplasm</keyword>
<evidence type="ECO:0000256" key="2">
    <source>
        <dbReference type="ARBA" id="ARBA00004286"/>
    </source>
</evidence>
<evidence type="ECO:0000256" key="15">
    <source>
        <dbReference type="ARBA" id="ARBA00080470"/>
    </source>
</evidence>
<accession>A0AA35SJM6</accession>
<gene>
    <name evidence="19" type="ORF">GBAR_LOCUS17788</name>
</gene>
<dbReference type="PANTHER" id="PTHR14222:SF2">
    <property type="entry name" value="CONDENSIN COMPLEX SUBUNIT 1"/>
    <property type="match status" value="1"/>
</dbReference>
<evidence type="ECO:0000256" key="11">
    <source>
        <dbReference type="ARBA" id="ARBA00023067"/>
    </source>
</evidence>
<comment type="similarity">
    <text evidence="4">Belongs to the CND1 (condensin subunit 1) family.</text>
</comment>
<keyword evidence="6" id="KW-0158">Chromosome</keyword>
<dbReference type="InterPro" id="IPR011989">
    <property type="entry name" value="ARM-like"/>
</dbReference>
<evidence type="ECO:0000256" key="3">
    <source>
        <dbReference type="ARBA" id="ARBA00004496"/>
    </source>
</evidence>
<keyword evidence="8" id="KW-0597">Phosphoprotein</keyword>
<dbReference type="AlphaFoldDB" id="A0AA35SJM6"/>
<dbReference type="GO" id="GO:0007076">
    <property type="term" value="P:mitotic chromosome condensation"/>
    <property type="evidence" value="ECO:0007669"/>
    <property type="project" value="InterPro"/>
</dbReference>
<dbReference type="GO" id="GO:0042393">
    <property type="term" value="F:histone binding"/>
    <property type="evidence" value="ECO:0007669"/>
    <property type="project" value="TreeGrafter"/>
</dbReference>